<comment type="similarity">
    <text evidence="2">Belongs to the FlgN family.</text>
</comment>
<dbReference type="SUPFAM" id="SSF140566">
    <property type="entry name" value="FlgN-like"/>
    <property type="match status" value="1"/>
</dbReference>
<accession>A0ABT7HCH0</accession>
<gene>
    <name evidence="4" type="ORF">QQF73_10615</name>
</gene>
<keyword evidence="3" id="KW-1005">Bacterial flagellum biogenesis</keyword>
<dbReference type="InterPro" id="IPR007809">
    <property type="entry name" value="FlgN-like"/>
</dbReference>
<evidence type="ECO:0000256" key="1">
    <source>
        <dbReference type="ARBA" id="ARBA00002397"/>
    </source>
</evidence>
<organism evidence="4 5">
    <name type="scientific">Marinobacter albus</name>
    <dbReference type="NCBI Taxonomy" id="3030833"/>
    <lineage>
        <taxon>Bacteria</taxon>
        <taxon>Pseudomonadati</taxon>
        <taxon>Pseudomonadota</taxon>
        <taxon>Gammaproteobacteria</taxon>
        <taxon>Pseudomonadales</taxon>
        <taxon>Marinobacteraceae</taxon>
        <taxon>Marinobacter</taxon>
    </lineage>
</organism>
<keyword evidence="5" id="KW-1185">Reference proteome</keyword>
<comment type="caution">
    <text evidence="4">The sequence shown here is derived from an EMBL/GenBank/DDBJ whole genome shotgun (WGS) entry which is preliminary data.</text>
</comment>
<dbReference type="InterPro" id="IPR036679">
    <property type="entry name" value="FlgN-like_sf"/>
</dbReference>
<comment type="function">
    <text evidence="1">Required for the efficient initiation of filament assembly.</text>
</comment>
<dbReference type="RefSeq" id="WP_219865496.1">
    <property type="nucleotide sequence ID" value="NZ_JASSQD010000001.1"/>
</dbReference>
<proteinExistence type="inferred from homology"/>
<sequence>MATIDDLKDLLSQDVHQLQELAELLQKEKACLSSSDVRALQGLTSEKNQLLEQVRGRARQKIHCLVAMGYKPDSGEPSRFLRSAGLTELYDLWKQADTSMRKCQALNQHNGRVMAHLQKRLSRLTDIFRGATGQQKLYGQKGEHTTVSSRTILASA</sequence>
<reference evidence="4 5" key="1">
    <citation type="submission" date="2023-05" db="EMBL/GenBank/DDBJ databases">
        <title>Marinobacter albus sp. nov., a marine bacterium isolated from sand in a coastal intertidal zone of huludao.</title>
        <authorList>
            <person name="Deng T."/>
        </authorList>
    </citation>
    <scope>NUCLEOTIDE SEQUENCE [LARGE SCALE GENOMIC DNA]</scope>
    <source>
        <strain evidence="4 5">M216</strain>
    </source>
</reference>
<dbReference type="EMBL" id="JASSQD010000001">
    <property type="protein sequence ID" value="MDK9558074.1"/>
    <property type="molecule type" value="Genomic_DNA"/>
</dbReference>
<dbReference type="Gene3D" id="1.20.58.300">
    <property type="entry name" value="FlgN-like"/>
    <property type="match status" value="1"/>
</dbReference>
<evidence type="ECO:0000313" key="4">
    <source>
        <dbReference type="EMBL" id="MDK9558074.1"/>
    </source>
</evidence>
<evidence type="ECO:0000256" key="3">
    <source>
        <dbReference type="ARBA" id="ARBA00022795"/>
    </source>
</evidence>
<dbReference type="Proteomes" id="UP001223547">
    <property type="component" value="Unassembled WGS sequence"/>
</dbReference>
<evidence type="ECO:0000256" key="2">
    <source>
        <dbReference type="ARBA" id="ARBA00007703"/>
    </source>
</evidence>
<dbReference type="Pfam" id="PF05130">
    <property type="entry name" value="FlgN"/>
    <property type="match status" value="1"/>
</dbReference>
<keyword evidence="4" id="KW-0966">Cell projection</keyword>
<keyword evidence="4" id="KW-0282">Flagellum</keyword>
<keyword evidence="4" id="KW-0969">Cilium</keyword>
<protein>
    <submittedName>
        <fullName evidence="4">Flagellar protein FlgN</fullName>
    </submittedName>
</protein>
<evidence type="ECO:0000313" key="5">
    <source>
        <dbReference type="Proteomes" id="UP001223547"/>
    </source>
</evidence>
<name>A0ABT7HCH0_9GAMM</name>